<reference evidence="1 2" key="1">
    <citation type="submission" date="2014-06" db="EMBL/GenBank/DDBJ databases">
        <title>Evolutionary Origins and Diversification of the Mycorrhizal Mutualists.</title>
        <authorList>
            <consortium name="DOE Joint Genome Institute"/>
            <consortium name="Mycorrhizal Genomics Consortium"/>
            <person name="Kohler A."/>
            <person name="Kuo A."/>
            <person name="Nagy L.G."/>
            <person name="Floudas D."/>
            <person name="Copeland A."/>
            <person name="Barry K.W."/>
            <person name="Cichocki N."/>
            <person name="Veneault-Fourrey C."/>
            <person name="LaButti K."/>
            <person name="Lindquist E.A."/>
            <person name="Lipzen A."/>
            <person name="Lundell T."/>
            <person name="Morin E."/>
            <person name="Murat C."/>
            <person name="Riley R."/>
            <person name="Ohm R."/>
            <person name="Sun H."/>
            <person name="Tunlid A."/>
            <person name="Henrissat B."/>
            <person name="Grigoriev I.V."/>
            <person name="Hibbett D.S."/>
            <person name="Martin F."/>
        </authorList>
    </citation>
    <scope>NUCLEOTIDE SEQUENCE [LARGE SCALE GENOMIC DNA]</scope>
    <source>
        <strain evidence="1 2">SS14</strain>
    </source>
</reference>
<dbReference type="Proteomes" id="UP000054279">
    <property type="component" value="Unassembled WGS sequence"/>
</dbReference>
<dbReference type="HOGENOM" id="CLU_1836426_0_0_1"/>
<proteinExistence type="predicted"/>
<name>A0A0C9USK6_SPHS4</name>
<protein>
    <submittedName>
        <fullName evidence="1">Uncharacterized protein</fullName>
    </submittedName>
</protein>
<evidence type="ECO:0000313" key="1">
    <source>
        <dbReference type="EMBL" id="KIJ45823.1"/>
    </source>
</evidence>
<accession>A0A0C9USK6</accession>
<evidence type="ECO:0000313" key="2">
    <source>
        <dbReference type="Proteomes" id="UP000054279"/>
    </source>
</evidence>
<dbReference type="EMBL" id="KN837110">
    <property type="protein sequence ID" value="KIJ45823.1"/>
    <property type="molecule type" value="Genomic_DNA"/>
</dbReference>
<keyword evidence="2" id="KW-1185">Reference proteome</keyword>
<gene>
    <name evidence="1" type="ORF">M422DRAFT_250608</name>
</gene>
<dbReference type="AlphaFoldDB" id="A0A0C9USK6"/>
<sequence length="140" mass="15637">MLEQVSDVITAAHRALFHLPSTAVLTASARPFSETASLLLSIFTQYQSTFYPLGNIDKAYCPKNSRTELYCPSFASALKIAPSLPAQPQREMRSLFNQEFDYKIPISQPSLFTLLALRHCPQLSLLILPYSGTALKERTL</sequence>
<organism evidence="1 2">
    <name type="scientific">Sphaerobolus stellatus (strain SS14)</name>
    <dbReference type="NCBI Taxonomy" id="990650"/>
    <lineage>
        <taxon>Eukaryota</taxon>
        <taxon>Fungi</taxon>
        <taxon>Dikarya</taxon>
        <taxon>Basidiomycota</taxon>
        <taxon>Agaricomycotina</taxon>
        <taxon>Agaricomycetes</taxon>
        <taxon>Phallomycetidae</taxon>
        <taxon>Geastrales</taxon>
        <taxon>Sphaerobolaceae</taxon>
        <taxon>Sphaerobolus</taxon>
    </lineage>
</organism>